<dbReference type="EC" id="3.1.21.-" evidence="6"/>
<accession>A0ABS7JKS3</accession>
<keyword evidence="6" id="KW-0540">Nuclease</keyword>
<dbReference type="GO" id="GO:0004519">
    <property type="term" value="F:endonuclease activity"/>
    <property type="evidence" value="ECO:0007669"/>
    <property type="project" value="UniProtKB-KW"/>
</dbReference>
<dbReference type="Gene3D" id="3.90.220.20">
    <property type="entry name" value="DNA methylase specificity domains"/>
    <property type="match status" value="1"/>
</dbReference>
<feature type="domain" description="Type I restriction modification DNA specificity" evidence="5">
    <location>
        <begin position="3"/>
        <end position="64"/>
    </location>
</feature>
<evidence type="ECO:0000313" key="7">
    <source>
        <dbReference type="Proteomes" id="UP000700059"/>
    </source>
</evidence>
<dbReference type="InterPro" id="IPR044946">
    <property type="entry name" value="Restrct_endonuc_typeI_TRD_sf"/>
</dbReference>
<proteinExistence type="inferred from homology"/>
<dbReference type="GO" id="GO:0016787">
    <property type="term" value="F:hydrolase activity"/>
    <property type="evidence" value="ECO:0007669"/>
    <property type="project" value="UniProtKB-KW"/>
</dbReference>
<evidence type="ECO:0000256" key="4">
    <source>
        <dbReference type="SAM" id="MobiDB-lite"/>
    </source>
</evidence>
<evidence type="ECO:0000256" key="1">
    <source>
        <dbReference type="ARBA" id="ARBA00010923"/>
    </source>
</evidence>
<keyword evidence="2" id="KW-0680">Restriction system</keyword>
<keyword evidence="3" id="KW-0238">DNA-binding</keyword>
<evidence type="ECO:0000256" key="3">
    <source>
        <dbReference type="ARBA" id="ARBA00023125"/>
    </source>
</evidence>
<evidence type="ECO:0000313" key="6">
    <source>
        <dbReference type="EMBL" id="MBX7489993.1"/>
    </source>
</evidence>
<organism evidence="6 7">
    <name type="scientific">Helicobacter turcicus</name>
    <dbReference type="NCBI Taxonomy" id="2867412"/>
    <lineage>
        <taxon>Bacteria</taxon>
        <taxon>Pseudomonadati</taxon>
        <taxon>Campylobacterota</taxon>
        <taxon>Epsilonproteobacteria</taxon>
        <taxon>Campylobacterales</taxon>
        <taxon>Helicobacteraceae</taxon>
        <taxon>Helicobacter</taxon>
    </lineage>
</organism>
<dbReference type="Pfam" id="PF01420">
    <property type="entry name" value="Methylase_S"/>
    <property type="match status" value="1"/>
</dbReference>
<evidence type="ECO:0000259" key="5">
    <source>
        <dbReference type="Pfam" id="PF01420"/>
    </source>
</evidence>
<dbReference type="Proteomes" id="UP000700059">
    <property type="component" value="Unassembled WGS sequence"/>
</dbReference>
<gene>
    <name evidence="6" type="ORF">K4G57_00660</name>
</gene>
<comment type="caution">
    <text evidence="6">The sequence shown here is derived from an EMBL/GenBank/DDBJ whole genome shotgun (WGS) entry which is preliminary data.</text>
</comment>
<keyword evidence="6" id="KW-0378">Hydrolase</keyword>
<evidence type="ECO:0000256" key="2">
    <source>
        <dbReference type="ARBA" id="ARBA00022747"/>
    </source>
</evidence>
<keyword evidence="6" id="KW-0255">Endonuclease</keyword>
<feature type="compositionally biased region" description="Low complexity" evidence="4">
    <location>
        <begin position="33"/>
        <end position="49"/>
    </location>
</feature>
<feature type="region of interest" description="Disordered" evidence="4">
    <location>
        <begin position="33"/>
        <end position="64"/>
    </location>
</feature>
<reference evidence="6 7" key="1">
    <citation type="submission" date="2021-08" db="EMBL/GenBank/DDBJ databases">
        <title>Helicobacter spp. isolated from feces of Anatolian Ground Squirrel (Spermophilus xanthoprymnus) in Turkey.</title>
        <authorList>
            <person name="Aydin F."/>
            <person name="Abay S."/>
            <person name="Kayman T."/>
            <person name="Karakaya E."/>
            <person name="Saticioglu I.B."/>
        </authorList>
    </citation>
    <scope>NUCLEOTIDE SEQUENCE [LARGE SCALE GENOMIC DNA]</scope>
    <source>
        <strain evidence="6 7">Faydin-H70</strain>
    </source>
</reference>
<dbReference type="SUPFAM" id="SSF116734">
    <property type="entry name" value="DNA methylase specificity domain"/>
    <property type="match status" value="1"/>
</dbReference>
<name>A0ABS7JKS3_9HELI</name>
<comment type="similarity">
    <text evidence="1">Belongs to the type-I restriction system S methylase family.</text>
</comment>
<dbReference type="InterPro" id="IPR000055">
    <property type="entry name" value="Restrct_endonuc_typeI_TRD"/>
</dbReference>
<sequence length="64" mass="7146">MLLNQRVGKIIVKNVDKNFLYFLFKTEGIHNDLSSRSSSSGNQANTSSNDIENLTIPIPPLKVQ</sequence>
<protein>
    <submittedName>
        <fullName evidence="6">Restriction endonuclease subunit S</fullName>
        <ecNumber evidence="6">3.1.21.-</ecNumber>
    </submittedName>
</protein>
<dbReference type="EMBL" id="JAIGYQ010000001">
    <property type="protein sequence ID" value="MBX7489993.1"/>
    <property type="molecule type" value="Genomic_DNA"/>
</dbReference>
<keyword evidence="7" id="KW-1185">Reference proteome</keyword>